<keyword evidence="1" id="KW-0802">TPR repeat</keyword>
<evidence type="ECO:0000313" key="3">
    <source>
        <dbReference type="Proteomes" id="UP000003781"/>
    </source>
</evidence>
<evidence type="ECO:0000256" key="1">
    <source>
        <dbReference type="PROSITE-ProRule" id="PRU00339"/>
    </source>
</evidence>
<name>A3IPH4_9CHRO</name>
<proteinExistence type="predicted"/>
<gene>
    <name evidence="2" type="ORF">CY0110_26448</name>
</gene>
<dbReference type="Gene3D" id="1.25.40.10">
    <property type="entry name" value="Tetratricopeptide repeat domain"/>
    <property type="match status" value="1"/>
</dbReference>
<dbReference type="AlphaFoldDB" id="A3IPH4"/>
<organism evidence="2 3">
    <name type="scientific">Crocosphaera chwakensis CCY0110</name>
    <dbReference type="NCBI Taxonomy" id="391612"/>
    <lineage>
        <taxon>Bacteria</taxon>
        <taxon>Bacillati</taxon>
        <taxon>Cyanobacteriota</taxon>
        <taxon>Cyanophyceae</taxon>
        <taxon>Oscillatoriophycideae</taxon>
        <taxon>Chroococcales</taxon>
        <taxon>Aphanothecaceae</taxon>
        <taxon>Crocosphaera</taxon>
        <taxon>Crocosphaera chwakensis</taxon>
    </lineage>
</organism>
<dbReference type="SUPFAM" id="SSF48452">
    <property type="entry name" value="TPR-like"/>
    <property type="match status" value="1"/>
</dbReference>
<dbReference type="Proteomes" id="UP000003781">
    <property type="component" value="Unassembled WGS sequence"/>
</dbReference>
<sequence>MEDYFQELEELIELYNANEYDKALEKAQVLLDKYPDIQDINFACSGILINIGEVIKNYKIINQGIDIIQNELNNLDNYDEENLLNYELYLQYNLSNGYSSRANLLNPVTDQNEIEEALLKQKRCLQKVLLNRKKVLSDPEFSSSVITNYANLLRYFGRYIEAIDYYYDCLKIYPNHALAMSN</sequence>
<reference evidence="2 3" key="1">
    <citation type="submission" date="2007-03" db="EMBL/GenBank/DDBJ databases">
        <authorList>
            <person name="Stal L."/>
            <person name="Ferriera S."/>
            <person name="Johnson J."/>
            <person name="Kravitz S."/>
            <person name="Beeson K."/>
            <person name="Sutton G."/>
            <person name="Rogers Y.-H."/>
            <person name="Friedman R."/>
            <person name="Frazier M."/>
            <person name="Venter J.C."/>
        </authorList>
    </citation>
    <scope>NUCLEOTIDE SEQUENCE [LARGE SCALE GENOMIC DNA]</scope>
    <source>
        <strain evidence="2 3">CCY0110</strain>
    </source>
</reference>
<evidence type="ECO:0000313" key="2">
    <source>
        <dbReference type="EMBL" id="EAZ91739.1"/>
    </source>
</evidence>
<feature type="repeat" description="TPR" evidence="1">
    <location>
        <begin position="143"/>
        <end position="176"/>
    </location>
</feature>
<dbReference type="InterPro" id="IPR011990">
    <property type="entry name" value="TPR-like_helical_dom_sf"/>
</dbReference>
<dbReference type="EMBL" id="AAXW01000012">
    <property type="protein sequence ID" value="EAZ91739.1"/>
    <property type="molecule type" value="Genomic_DNA"/>
</dbReference>
<dbReference type="RefSeq" id="WP_008275292.1">
    <property type="nucleotide sequence ID" value="NZ_AAXW01000012.1"/>
</dbReference>
<dbReference type="PROSITE" id="PS50005">
    <property type="entry name" value="TPR"/>
    <property type="match status" value="1"/>
</dbReference>
<comment type="caution">
    <text evidence="2">The sequence shown here is derived from an EMBL/GenBank/DDBJ whole genome shotgun (WGS) entry which is preliminary data.</text>
</comment>
<accession>A3IPH4</accession>
<keyword evidence="3" id="KW-1185">Reference proteome</keyword>
<dbReference type="InterPro" id="IPR019734">
    <property type="entry name" value="TPR_rpt"/>
</dbReference>
<protein>
    <submittedName>
        <fullName evidence="2">Uncharacterized protein</fullName>
    </submittedName>
</protein>